<dbReference type="AlphaFoldDB" id="A0AAN7Q8W5"/>
<keyword evidence="3" id="KW-1185">Reference proteome</keyword>
<sequence length="94" mass="11133">MHQVRLPVFYCGSSRLFWCSETGRRVSMAVCSSYCAQKLLLLLNRQEWRTLTKCIAGIIICFAIIAICMRRGYKHQTNRDTEKYFKCFHVYLQQ</sequence>
<evidence type="ECO:0000313" key="3">
    <source>
        <dbReference type="Proteomes" id="UP001353858"/>
    </source>
</evidence>
<keyword evidence="1" id="KW-0472">Membrane</keyword>
<keyword evidence="1" id="KW-0812">Transmembrane</keyword>
<reference evidence="3" key="1">
    <citation type="submission" date="2023-01" db="EMBL/GenBank/DDBJ databases">
        <title>Key to firefly adult light organ development and bioluminescence: homeobox transcription factors regulate luciferase expression and transportation to peroxisome.</title>
        <authorList>
            <person name="Fu X."/>
        </authorList>
    </citation>
    <scope>NUCLEOTIDE SEQUENCE [LARGE SCALE GENOMIC DNA]</scope>
</reference>
<dbReference type="EMBL" id="JARPUR010000002">
    <property type="protein sequence ID" value="KAK4883190.1"/>
    <property type="molecule type" value="Genomic_DNA"/>
</dbReference>
<evidence type="ECO:0000256" key="1">
    <source>
        <dbReference type="SAM" id="Phobius"/>
    </source>
</evidence>
<accession>A0AAN7Q8W5</accession>
<name>A0AAN7Q8W5_9COLE</name>
<protein>
    <submittedName>
        <fullName evidence="2">Uncharacterized protein</fullName>
    </submittedName>
</protein>
<feature type="transmembrane region" description="Helical" evidence="1">
    <location>
        <begin position="50"/>
        <end position="69"/>
    </location>
</feature>
<dbReference type="Proteomes" id="UP001353858">
    <property type="component" value="Unassembled WGS sequence"/>
</dbReference>
<evidence type="ECO:0000313" key="2">
    <source>
        <dbReference type="EMBL" id="KAK4883190.1"/>
    </source>
</evidence>
<proteinExistence type="predicted"/>
<organism evidence="2 3">
    <name type="scientific">Aquatica leii</name>
    <dbReference type="NCBI Taxonomy" id="1421715"/>
    <lineage>
        <taxon>Eukaryota</taxon>
        <taxon>Metazoa</taxon>
        <taxon>Ecdysozoa</taxon>
        <taxon>Arthropoda</taxon>
        <taxon>Hexapoda</taxon>
        <taxon>Insecta</taxon>
        <taxon>Pterygota</taxon>
        <taxon>Neoptera</taxon>
        <taxon>Endopterygota</taxon>
        <taxon>Coleoptera</taxon>
        <taxon>Polyphaga</taxon>
        <taxon>Elateriformia</taxon>
        <taxon>Elateroidea</taxon>
        <taxon>Lampyridae</taxon>
        <taxon>Luciolinae</taxon>
        <taxon>Aquatica</taxon>
    </lineage>
</organism>
<keyword evidence="1" id="KW-1133">Transmembrane helix</keyword>
<gene>
    <name evidence="2" type="ORF">RN001_006509</name>
</gene>
<comment type="caution">
    <text evidence="2">The sequence shown here is derived from an EMBL/GenBank/DDBJ whole genome shotgun (WGS) entry which is preliminary data.</text>
</comment>